<keyword evidence="6" id="KW-0676">Redox-active center</keyword>
<dbReference type="PRINTS" id="PR00421">
    <property type="entry name" value="THIOREDOXIN"/>
</dbReference>
<feature type="domain" description="Thioredoxin" evidence="7">
    <location>
        <begin position="1"/>
        <end position="114"/>
    </location>
</feature>
<name>M0CCY5_9EURY</name>
<sequence>MADSPARRGDDTGTAARHVESERAFDDLLASEGTVLVDFYADWCGPCRMMESIVEELAAEEDTTVAKVDVDALSPVAARYEVKSIPAFVVFEGGEPTDRLVGMQELSDLRRAIE</sequence>
<feature type="site" description="Contributes to redox potential value" evidence="5">
    <location>
        <position position="45"/>
    </location>
</feature>
<comment type="subcellular location">
    <subcellularLocation>
        <location evidence="1">Cytoplasm</location>
    </subcellularLocation>
</comment>
<dbReference type="OrthoDB" id="35385at2157"/>
<feature type="active site" description="Nucleophile" evidence="5">
    <location>
        <position position="44"/>
    </location>
</feature>
<evidence type="ECO:0000256" key="5">
    <source>
        <dbReference type="PIRSR" id="PIRSR000077-1"/>
    </source>
</evidence>
<evidence type="ECO:0000256" key="3">
    <source>
        <dbReference type="ARBA" id="ARBA00023157"/>
    </source>
</evidence>
<dbReference type="EMBL" id="AOIU01000043">
    <property type="protein sequence ID" value="ELZ21100.1"/>
    <property type="molecule type" value="Genomic_DNA"/>
</dbReference>
<dbReference type="CDD" id="cd02947">
    <property type="entry name" value="TRX_family"/>
    <property type="match status" value="1"/>
</dbReference>
<dbReference type="PROSITE" id="PS51352">
    <property type="entry name" value="THIOREDOXIN_2"/>
    <property type="match status" value="1"/>
</dbReference>
<dbReference type="InterPro" id="IPR005746">
    <property type="entry name" value="Thioredoxin"/>
</dbReference>
<evidence type="ECO:0000313" key="9">
    <source>
        <dbReference type="Proteomes" id="UP000011626"/>
    </source>
</evidence>
<dbReference type="PIRSF" id="PIRSF000077">
    <property type="entry name" value="Thioredoxin"/>
    <property type="match status" value="1"/>
</dbReference>
<gene>
    <name evidence="8" type="ORF">C475_19118</name>
</gene>
<dbReference type="GO" id="GO:0005737">
    <property type="term" value="C:cytoplasm"/>
    <property type="evidence" value="ECO:0007669"/>
    <property type="project" value="UniProtKB-SubCell"/>
</dbReference>
<comment type="similarity">
    <text evidence="4">Belongs to the thioredoxin family. Plant H-type subfamily.</text>
</comment>
<evidence type="ECO:0000256" key="4">
    <source>
        <dbReference type="ARBA" id="ARBA00038353"/>
    </source>
</evidence>
<dbReference type="Proteomes" id="UP000011626">
    <property type="component" value="Unassembled WGS sequence"/>
</dbReference>
<dbReference type="InterPro" id="IPR013766">
    <property type="entry name" value="Thioredoxin_domain"/>
</dbReference>
<feature type="site" description="Deprotonates C-terminal active site Cys" evidence="5">
    <location>
        <position position="38"/>
    </location>
</feature>
<feature type="site" description="Contributes to redox potential value" evidence="5">
    <location>
        <position position="46"/>
    </location>
</feature>
<dbReference type="InterPro" id="IPR036249">
    <property type="entry name" value="Thioredoxin-like_sf"/>
</dbReference>
<evidence type="ECO:0000256" key="6">
    <source>
        <dbReference type="PIRSR" id="PIRSR000077-4"/>
    </source>
</evidence>
<dbReference type="InterPro" id="IPR017937">
    <property type="entry name" value="Thioredoxin_CS"/>
</dbReference>
<organism evidence="8 9">
    <name type="scientific">Halosimplex carlsbadense 2-9-1</name>
    <dbReference type="NCBI Taxonomy" id="797114"/>
    <lineage>
        <taxon>Archaea</taxon>
        <taxon>Methanobacteriati</taxon>
        <taxon>Methanobacteriota</taxon>
        <taxon>Stenosarchaea group</taxon>
        <taxon>Halobacteria</taxon>
        <taxon>Halobacteriales</taxon>
        <taxon>Haloarculaceae</taxon>
        <taxon>Halosimplex</taxon>
    </lineage>
</organism>
<dbReference type="STRING" id="797114.C475_19118"/>
<keyword evidence="2" id="KW-0963">Cytoplasm</keyword>
<dbReference type="Gene3D" id="3.40.30.10">
    <property type="entry name" value="Glutaredoxin"/>
    <property type="match status" value="1"/>
</dbReference>
<keyword evidence="9" id="KW-1185">Reference proteome</keyword>
<dbReference type="eggNOG" id="arCOG01972">
    <property type="taxonomic scope" value="Archaea"/>
</dbReference>
<evidence type="ECO:0000256" key="2">
    <source>
        <dbReference type="ARBA" id="ARBA00022490"/>
    </source>
</evidence>
<feature type="disulfide bond" description="Redox-active" evidence="6">
    <location>
        <begin position="44"/>
        <end position="47"/>
    </location>
</feature>
<keyword evidence="3 6" id="KW-1015">Disulfide bond</keyword>
<dbReference type="RefSeq" id="WP_006885488.1">
    <property type="nucleotide sequence ID" value="NZ_AOIU01000043.1"/>
</dbReference>
<dbReference type="InterPro" id="IPR050620">
    <property type="entry name" value="Thioredoxin_H-type-like"/>
</dbReference>
<evidence type="ECO:0000256" key="1">
    <source>
        <dbReference type="ARBA" id="ARBA00004496"/>
    </source>
</evidence>
<dbReference type="AlphaFoldDB" id="M0CCY5"/>
<dbReference type="PROSITE" id="PS00194">
    <property type="entry name" value="THIOREDOXIN_1"/>
    <property type="match status" value="1"/>
</dbReference>
<dbReference type="PANTHER" id="PTHR10438">
    <property type="entry name" value="THIOREDOXIN"/>
    <property type="match status" value="1"/>
</dbReference>
<reference evidence="8 9" key="1">
    <citation type="journal article" date="2014" name="PLoS Genet.">
        <title>Phylogenetically driven sequencing of extremely halophilic archaea reveals strategies for static and dynamic osmo-response.</title>
        <authorList>
            <person name="Becker E.A."/>
            <person name="Seitzer P.M."/>
            <person name="Tritt A."/>
            <person name="Larsen D."/>
            <person name="Krusor M."/>
            <person name="Yao A.I."/>
            <person name="Wu D."/>
            <person name="Madern D."/>
            <person name="Eisen J.A."/>
            <person name="Darling A.E."/>
            <person name="Facciotti M.T."/>
        </authorList>
    </citation>
    <scope>NUCLEOTIDE SEQUENCE [LARGE SCALE GENOMIC DNA]</scope>
    <source>
        <strain evidence="8 9">2-9-1</strain>
    </source>
</reference>
<dbReference type="PANTHER" id="PTHR10438:SF468">
    <property type="entry name" value="THIOREDOXIN-1-RELATED"/>
    <property type="match status" value="1"/>
</dbReference>
<feature type="active site" description="Nucleophile" evidence="5">
    <location>
        <position position="47"/>
    </location>
</feature>
<proteinExistence type="inferred from homology"/>
<dbReference type="SUPFAM" id="SSF52833">
    <property type="entry name" value="Thioredoxin-like"/>
    <property type="match status" value="1"/>
</dbReference>
<accession>M0CCY5</accession>
<dbReference type="GO" id="GO:0015035">
    <property type="term" value="F:protein-disulfide reductase activity"/>
    <property type="evidence" value="ECO:0007669"/>
    <property type="project" value="InterPro"/>
</dbReference>
<evidence type="ECO:0000259" key="7">
    <source>
        <dbReference type="PROSITE" id="PS51352"/>
    </source>
</evidence>
<evidence type="ECO:0000313" key="8">
    <source>
        <dbReference type="EMBL" id="ELZ21100.1"/>
    </source>
</evidence>
<dbReference type="Pfam" id="PF00085">
    <property type="entry name" value="Thioredoxin"/>
    <property type="match status" value="1"/>
</dbReference>
<dbReference type="PATRIC" id="fig|797114.5.peg.3871"/>
<protein>
    <submittedName>
        <fullName evidence="8">Thioredoxin</fullName>
    </submittedName>
</protein>
<comment type="caution">
    <text evidence="8">The sequence shown here is derived from an EMBL/GenBank/DDBJ whole genome shotgun (WGS) entry which is preliminary data.</text>
</comment>